<name>A0A2R5HF29_9LACT</name>
<gene>
    <name evidence="1" type="ORF">NtB2_00548</name>
</gene>
<evidence type="ECO:0000313" key="2">
    <source>
        <dbReference type="Proteomes" id="UP000245021"/>
    </source>
</evidence>
<sequence>MDRESEAFLIKKAAREILEDCSKLERERDFFITAFQILAEGSYIYHFESSSRGRENIQELLELIKILDNKAPV</sequence>
<keyword evidence="2" id="KW-1185">Reference proteome</keyword>
<accession>A0A2R5HF29</accession>
<dbReference type="Proteomes" id="UP000245021">
    <property type="component" value="Unassembled WGS sequence"/>
</dbReference>
<proteinExistence type="predicted"/>
<evidence type="ECO:0000313" key="1">
    <source>
        <dbReference type="EMBL" id="GBG96436.1"/>
    </source>
</evidence>
<comment type="caution">
    <text evidence="1">The sequence shown here is derived from an EMBL/GenBank/DDBJ whole genome shotgun (WGS) entry which is preliminary data.</text>
</comment>
<dbReference type="EMBL" id="BFFO01000003">
    <property type="protein sequence ID" value="GBG96436.1"/>
    <property type="molecule type" value="Genomic_DNA"/>
</dbReference>
<reference evidence="1 2" key="1">
    <citation type="journal article" date="2018" name="Genome Announc.">
        <title>Draft Genome Sequence of Lactococcus sp. Strain NtB2 (JCM 32569), Isolated from the Gut of the Higher Termite Nasutitermes takasagoensis.</title>
        <authorList>
            <person name="Noda S."/>
            <person name="Aihara C."/>
            <person name="Yuki M."/>
            <person name="Ohkuma M."/>
        </authorList>
    </citation>
    <scope>NUCLEOTIDE SEQUENCE [LARGE SCALE GENOMIC DNA]</scope>
    <source>
        <strain evidence="1 2">NtB2</strain>
    </source>
</reference>
<organism evidence="1 2">
    <name type="scientific">Lactococcus termiticola</name>
    <dbReference type="NCBI Taxonomy" id="2169526"/>
    <lineage>
        <taxon>Bacteria</taxon>
        <taxon>Bacillati</taxon>
        <taxon>Bacillota</taxon>
        <taxon>Bacilli</taxon>
        <taxon>Lactobacillales</taxon>
        <taxon>Streptococcaceae</taxon>
        <taxon>Lactococcus</taxon>
    </lineage>
</organism>
<dbReference type="AlphaFoldDB" id="A0A2R5HF29"/>
<protein>
    <submittedName>
        <fullName evidence="1">Uncharacterized protein</fullName>
    </submittedName>
</protein>